<keyword evidence="5 8" id="KW-0547">Nucleotide-binding</keyword>
<dbReference type="Gene3D" id="2.40.30.30">
    <property type="entry name" value="Riboflavin kinase-like"/>
    <property type="match status" value="1"/>
</dbReference>
<dbReference type="GO" id="GO:0009231">
    <property type="term" value="P:riboflavin biosynthetic process"/>
    <property type="evidence" value="ECO:0007669"/>
    <property type="project" value="InterPro"/>
</dbReference>
<dbReference type="GeneID" id="82534750"/>
<dbReference type="GO" id="GO:0008531">
    <property type="term" value="F:riboflavin kinase activity"/>
    <property type="evidence" value="ECO:0007669"/>
    <property type="project" value="UniProtKB-UniRule"/>
</dbReference>
<keyword evidence="8" id="KW-0274">FAD</keyword>
<dbReference type="GO" id="GO:0009398">
    <property type="term" value="P:FMN biosynthetic process"/>
    <property type="evidence" value="ECO:0007669"/>
    <property type="project" value="UniProtKB-UniRule"/>
</dbReference>
<dbReference type="SUPFAM" id="SSF52374">
    <property type="entry name" value="Nucleotidylyl transferase"/>
    <property type="match status" value="1"/>
</dbReference>
<comment type="pathway">
    <text evidence="8">Cofactor biosynthesis; FMN biosynthesis; FMN from riboflavin (ATP route): step 1/1.</text>
</comment>
<keyword evidence="8 11" id="KW-0418">Kinase</keyword>
<evidence type="ECO:0000256" key="5">
    <source>
        <dbReference type="ARBA" id="ARBA00022741"/>
    </source>
</evidence>
<keyword evidence="12" id="KW-1185">Reference proteome</keyword>
<dbReference type="PANTHER" id="PTHR22749">
    <property type="entry name" value="RIBOFLAVIN KINASE/FMN ADENYLYLTRANSFERASE"/>
    <property type="match status" value="1"/>
</dbReference>
<evidence type="ECO:0000256" key="9">
    <source>
        <dbReference type="SAM" id="MobiDB-lite"/>
    </source>
</evidence>
<comment type="similarity">
    <text evidence="8">Belongs to the ribF family.</text>
</comment>
<dbReference type="RefSeq" id="WP_115550645.1">
    <property type="nucleotide sequence ID" value="NZ_CAQJPM010000065.1"/>
</dbReference>
<dbReference type="Gene3D" id="3.40.50.620">
    <property type="entry name" value="HUPs"/>
    <property type="match status" value="1"/>
</dbReference>
<dbReference type="SMART" id="SM00904">
    <property type="entry name" value="Flavokinase"/>
    <property type="match status" value="1"/>
</dbReference>
<reference evidence="11 12" key="1">
    <citation type="submission" date="2018-04" db="EMBL/GenBank/DDBJ databases">
        <title>Novel Campyloabacter and Helicobacter Species and Strains.</title>
        <authorList>
            <person name="Mannion A.J."/>
            <person name="Shen Z."/>
            <person name="Fox J.G."/>
        </authorList>
    </citation>
    <scope>NUCLEOTIDE SEQUENCE [LARGE SCALE GENOMIC DNA]</scope>
    <source>
        <strain evidence="11 12">MIT 99-5101</strain>
    </source>
</reference>
<evidence type="ECO:0000256" key="4">
    <source>
        <dbReference type="ARBA" id="ARBA00022679"/>
    </source>
</evidence>
<dbReference type="EC" id="2.7.7.2" evidence="8"/>
<gene>
    <name evidence="11" type="ORF">CQA43_00380</name>
</gene>
<accession>A0A3D8IID2</accession>
<dbReference type="SUPFAM" id="SSF82114">
    <property type="entry name" value="Riboflavin kinase-like"/>
    <property type="match status" value="1"/>
</dbReference>
<evidence type="ECO:0000256" key="6">
    <source>
        <dbReference type="ARBA" id="ARBA00022840"/>
    </source>
</evidence>
<evidence type="ECO:0000256" key="2">
    <source>
        <dbReference type="ARBA" id="ARBA00022630"/>
    </source>
</evidence>
<dbReference type="InterPro" id="IPR014729">
    <property type="entry name" value="Rossmann-like_a/b/a_fold"/>
</dbReference>
<feature type="domain" description="Riboflavin kinase" evidence="10">
    <location>
        <begin position="159"/>
        <end position="286"/>
    </location>
</feature>
<comment type="catalytic activity">
    <reaction evidence="7 8">
        <text>riboflavin + ATP = FMN + ADP + H(+)</text>
        <dbReference type="Rhea" id="RHEA:14357"/>
        <dbReference type="ChEBI" id="CHEBI:15378"/>
        <dbReference type="ChEBI" id="CHEBI:30616"/>
        <dbReference type="ChEBI" id="CHEBI:57986"/>
        <dbReference type="ChEBI" id="CHEBI:58210"/>
        <dbReference type="ChEBI" id="CHEBI:456216"/>
        <dbReference type="EC" id="2.7.1.26"/>
    </reaction>
</comment>
<dbReference type="EC" id="2.7.1.26" evidence="8"/>
<dbReference type="Proteomes" id="UP000256650">
    <property type="component" value="Unassembled WGS sequence"/>
</dbReference>
<dbReference type="EMBL" id="NXLS01000001">
    <property type="protein sequence ID" value="RDU64311.1"/>
    <property type="molecule type" value="Genomic_DNA"/>
</dbReference>
<keyword evidence="4 8" id="KW-0808">Transferase</keyword>
<dbReference type="Pfam" id="PF01687">
    <property type="entry name" value="Flavokinase"/>
    <property type="match status" value="1"/>
</dbReference>
<comment type="function">
    <text evidence="1">Catalyzes the phosphorylation of riboflavin to FMN followed by the adenylation of FMN to FAD.</text>
</comment>
<dbReference type="InterPro" id="IPR002606">
    <property type="entry name" value="Riboflavin_kinase_bac"/>
</dbReference>
<comment type="caution">
    <text evidence="11">The sequence shown here is derived from an EMBL/GenBank/DDBJ whole genome shotgun (WGS) entry which is preliminary data.</text>
</comment>
<protein>
    <recommendedName>
        <fullName evidence="8">Riboflavin biosynthesis protein</fullName>
    </recommendedName>
    <domain>
        <recommendedName>
            <fullName evidence="8">Riboflavin kinase</fullName>
            <ecNumber evidence="8">2.7.1.26</ecNumber>
        </recommendedName>
        <alternativeName>
            <fullName evidence="8">Flavokinase</fullName>
        </alternativeName>
    </domain>
    <domain>
        <recommendedName>
            <fullName evidence="8">FMN adenylyltransferase</fullName>
            <ecNumber evidence="8">2.7.7.2</ecNumber>
        </recommendedName>
        <alternativeName>
            <fullName evidence="8">FAD pyrophosphorylase</fullName>
        </alternativeName>
        <alternativeName>
            <fullName evidence="8">FAD synthase</fullName>
        </alternativeName>
    </domain>
</protein>
<evidence type="ECO:0000256" key="3">
    <source>
        <dbReference type="ARBA" id="ARBA00022643"/>
    </source>
</evidence>
<evidence type="ECO:0000313" key="12">
    <source>
        <dbReference type="Proteomes" id="UP000256650"/>
    </source>
</evidence>
<keyword evidence="6 8" id="KW-0067">ATP-binding</keyword>
<name>A0A3D8IID2_9HELI</name>
<evidence type="ECO:0000259" key="10">
    <source>
        <dbReference type="SMART" id="SM00904"/>
    </source>
</evidence>
<dbReference type="AlphaFoldDB" id="A0A3D8IID2"/>
<dbReference type="InterPro" id="IPR023465">
    <property type="entry name" value="Riboflavin_kinase_dom_sf"/>
</dbReference>
<keyword evidence="3 8" id="KW-0288">FMN</keyword>
<evidence type="ECO:0000313" key="11">
    <source>
        <dbReference type="EMBL" id="RDU64311.1"/>
    </source>
</evidence>
<dbReference type="InterPro" id="IPR015865">
    <property type="entry name" value="Riboflavin_kinase_bac/euk"/>
</dbReference>
<comment type="catalytic activity">
    <reaction evidence="8">
        <text>FMN + ATP + H(+) = FAD + diphosphate</text>
        <dbReference type="Rhea" id="RHEA:17237"/>
        <dbReference type="ChEBI" id="CHEBI:15378"/>
        <dbReference type="ChEBI" id="CHEBI:30616"/>
        <dbReference type="ChEBI" id="CHEBI:33019"/>
        <dbReference type="ChEBI" id="CHEBI:57692"/>
        <dbReference type="ChEBI" id="CHEBI:58210"/>
        <dbReference type="EC" id="2.7.7.2"/>
    </reaction>
</comment>
<dbReference type="GO" id="GO:0005524">
    <property type="term" value="F:ATP binding"/>
    <property type="evidence" value="ECO:0007669"/>
    <property type="project" value="UniProtKB-UniRule"/>
</dbReference>
<dbReference type="PANTHER" id="PTHR22749:SF6">
    <property type="entry name" value="RIBOFLAVIN KINASE"/>
    <property type="match status" value="1"/>
</dbReference>
<dbReference type="GO" id="GO:0006747">
    <property type="term" value="P:FAD biosynthetic process"/>
    <property type="evidence" value="ECO:0007669"/>
    <property type="project" value="UniProtKB-UniRule"/>
</dbReference>
<keyword evidence="8" id="KW-0548">Nucleotidyltransferase</keyword>
<feature type="compositionally biased region" description="Polar residues" evidence="9">
    <location>
        <begin position="309"/>
        <end position="320"/>
    </location>
</feature>
<sequence>MLSFLSLAKQPSLARNITSLALGKFDGMHSAHQVLFEKLGDKGAILCIENNQGELLPQKYRAFYASYPIFSLPLEYVRSKSDKEFVEFLLEILPNLECLVVGYDFRFGKERHYYTFDLQKRFQGRVIVVDEVFYKKLSVHSGLIKELLINGNLKQANKLLGRPFEIRGGIVRGQGIGAKELVATINLQNDGFLLPKEGVYAGFVQLGAQSAESLKYPAVIFIGNRLSTDKSFAIEGHLLGMKLEVQQKEAGFFLVKYLRENKHFEHLSELKEQIQRDIQRAYKALKCENRESKENVENASDTNKRFQSRNKVIESQTPKE</sequence>
<evidence type="ECO:0000256" key="7">
    <source>
        <dbReference type="ARBA" id="ARBA00047880"/>
    </source>
</evidence>
<dbReference type="InterPro" id="IPR023468">
    <property type="entry name" value="Riboflavin_kinase"/>
</dbReference>
<dbReference type="OrthoDB" id="9803667at2"/>
<dbReference type="UniPathway" id="UPA00276">
    <property type="reaction ID" value="UER00406"/>
</dbReference>
<keyword evidence="2 8" id="KW-0285">Flavoprotein</keyword>
<dbReference type="NCBIfam" id="NF004162">
    <property type="entry name" value="PRK05627.1-5"/>
    <property type="match status" value="1"/>
</dbReference>
<feature type="region of interest" description="Disordered" evidence="9">
    <location>
        <begin position="291"/>
        <end position="320"/>
    </location>
</feature>
<comment type="pathway">
    <text evidence="8">Cofactor biosynthesis; FAD biosynthesis; FAD from FMN: step 1/1.</text>
</comment>
<evidence type="ECO:0000256" key="1">
    <source>
        <dbReference type="ARBA" id="ARBA00002121"/>
    </source>
</evidence>
<dbReference type="PIRSF" id="PIRSF004491">
    <property type="entry name" value="FAD_Synth"/>
    <property type="match status" value="1"/>
</dbReference>
<evidence type="ECO:0000256" key="8">
    <source>
        <dbReference type="PIRNR" id="PIRNR004491"/>
    </source>
</evidence>
<proteinExistence type="inferred from homology"/>
<dbReference type="GO" id="GO:0003919">
    <property type="term" value="F:FMN adenylyltransferase activity"/>
    <property type="evidence" value="ECO:0007669"/>
    <property type="project" value="UniProtKB-UniRule"/>
</dbReference>
<dbReference type="UniPathway" id="UPA00277">
    <property type="reaction ID" value="UER00407"/>
</dbReference>
<organism evidence="11 12">
    <name type="scientific">Helicobacter ganmani</name>
    <dbReference type="NCBI Taxonomy" id="60246"/>
    <lineage>
        <taxon>Bacteria</taxon>
        <taxon>Pseudomonadati</taxon>
        <taxon>Campylobacterota</taxon>
        <taxon>Epsilonproteobacteria</taxon>
        <taxon>Campylobacterales</taxon>
        <taxon>Helicobacteraceae</taxon>
        <taxon>Helicobacter</taxon>
    </lineage>
</organism>